<organism evidence="2 3">
    <name type="scientific">Bacillus aerolatus</name>
    <dbReference type="NCBI Taxonomy" id="2653354"/>
    <lineage>
        <taxon>Bacteria</taxon>
        <taxon>Bacillati</taxon>
        <taxon>Bacillota</taxon>
        <taxon>Bacilli</taxon>
        <taxon>Bacillales</taxon>
        <taxon>Bacillaceae</taxon>
        <taxon>Bacillus</taxon>
    </lineage>
</organism>
<keyword evidence="3" id="KW-1185">Reference proteome</keyword>
<evidence type="ECO:0000313" key="3">
    <source>
        <dbReference type="Proteomes" id="UP000429595"/>
    </source>
</evidence>
<dbReference type="NCBIfam" id="NF041644">
    <property type="entry name" value="CBO0543_fam"/>
    <property type="match status" value="1"/>
</dbReference>
<dbReference type="InterPro" id="IPR048147">
    <property type="entry name" value="CBO0543-like"/>
</dbReference>
<feature type="transmembrane region" description="Helical" evidence="1">
    <location>
        <begin position="20"/>
        <end position="41"/>
    </location>
</feature>
<evidence type="ECO:0000256" key="1">
    <source>
        <dbReference type="SAM" id="Phobius"/>
    </source>
</evidence>
<gene>
    <name evidence="2" type="ORF">F9802_13950</name>
</gene>
<evidence type="ECO:0000313" key="2">
    <source>
        <dbReference type="EMBL" id="KAB7705629.1"/>
    </source>
</evidence>
<sequence length="154" mass="18548">MNTVKHLKNSNLPQWPRRRFLFNIASYFPAILLASWLGTYLDLYFVGEKFYEFPLRPFPGVFSINIAFTLLGLPFLTWAFLFLMNKMDRWKRWMFILLLSLAFPAVEKLSEQWGAFRHSDKWSHSYSLCGYFLFLVIVWQVFKWTNRRNNSKVK</sequence>
<proteinExistence type="predicted"/>
<protein>
    <submittedName>
        <fullName evidence="2">Uncharacterized protein</fullName>
    </submittedName>
</protein>
<keyword evidence="1" id="KW-0812">Transmembrane</keyword>
<name>A0A6I1FIB2_9BACI</name>
<accession>A0A6I1FIB2</accession>
<dbReference type="EMBL" id="WEIO01000008">
    <property type="protein sequence ID" value="KAB7705629.1"/>
    <property type="molecule type" value="Genomic_DNA"/>
</dbReference>
<comment type="caution">
    <text evidence="2">The sequence shown here is derived from an EMBL/GenBank/DDBJ whole genome shotgun (WGS) entry which is preliminary data.</text>
</comment>
<keyword evidence="1" id="KW-1133">Transmembrane helix</keyword>
<feature type="transmembrane region" description="Helical" evidence="1">
    <location>
        <begin position="61"/>
        <end position="81"/>
    </location>
</feature>
<keyword evidence="1" id="KW-0472">Membrane</keyword>
<reference evidence="2 3" key="1">
    <citation type="submission" date="2019-10" db="EMBL/GenBank/DDBJ databases">
        <title>Bacillus aerolatum sp. nov., isolated from bioaerosol of sport playgrounds.</title>
        <authorList>
            <person name="Chen P."/>
            <person name="Zhang G."/>
        </authorList>
    </citation>
    <scope>NUCLEOTIDE SEQUENCE [LARGE SCALE GENOMIC DNA]</scope>
    <source>
        <strain evidence="2 3">CX253</strain>
    </source>
</reference>
<feature type="transmembrane region" description="Helical" evidence="1">
    <location>
        <begin position="93"/>
        <end position="110"/>
    </location>
</feature>
<dbReference type="AlphaFoldDB" id="A0A6I1FIB2"/>
<dbReference type="Proteomes" id="UP000429595">
    <property type="component" value="Unassembled WGS sequence"/>
</dbReference>
<feature type="transmembrane region" description="Helical" evidence="1">
    <location>
        <begin position="122"/>
        <end position="142"/>
    </location>
</feature>